<comment type="caution">
    <text evidence="1">The sequence shown here is derived from an EMBL/GenBank/DDBJ whole genome shotgun (WGS) entry which is preliminary data.</text>
</comment>
<name>A0A0F9CIR8_9ZZZZ</name>
<proteinExistence type="predicted"/>
<dbReference type="AlphaFoldDB" id="A0A0F9CIR8"/>
<accession>A0A0F9CIR8</accession>
<evidence type="ECO:0000313" key="1">
    <source>
        <dbReference type="EMBL" id="KKL49178.1"/>
    </source>
</evidence>
<organism evidence="1">
    <name type="scientific">marine sediment metagenome</name>
    <dbReference type="NCBI Taxonomy" id="412755"/>
    <lineage>
        <taxon>unclassified sequences</taxon>
        <taxon>metagenomes</taxon>
        <taxon>ecological metagenomes</taxon>
    </lineage>
</organism>
<dbReference type="EMBL" id="LAZR01033054">
    <property type="protein sequence ID" value="KKL49178.1"/>
    <property type="molecule type" value="Genomic_DNA"/>
</dbReference>
<reference evidence="1" key="1">
    <citation type="journal article" date="2015" name="Nature">
        <title>Complex archaea that bridge the gap between prokaryotes and eukaryotes.</title>
        <authorList>
            <person name="Spang A."/>
            <person name="Saw J.H."/>
            <person name="Jorgensen S.L."/>
            <person name="Zaremba-Niedzwiedzka K."/>
            <person name="Martijn J."/>
            <person name="Lind A.E."/>
            <person name="van Eijk R."/>
            <person name="Schleper C."/>
            <person name="Guy L."/>
            <person name="Ettema T.J."/>
        </authorList>
    </citation>
    <scope>NUCLEOTIDE SEQUENCE</scope>
</reference>
<protein>
    <submittedName>
        <fullName evidence="1">Uncharacterized protein</fullName>
    </submittedName>
</protein>
<sequence>MVLTIVIGSITGVVCKEYELTGGWGTWYYKGVLTN</sequence>
<gene>
    <name evidence="1" type="ORF">LCGC14_2318110</name>
</gene>